<dbReference type="HOGENOM" id="CLU_032900_0_0_10"/>
<feature type="repeat" description="TPR" evidence="3">
    <location>
        <begin position="88"/>
        <end position="121"/>
    </location>
</feature>
<sequence length="632" mass="69765">MNSHFFLFGGNFLVSRLVLKMTTFVFHNLRMRMNLSKKTLLATLFVGATTFAPAVAQDVQTALKDLEAERVPKAEQTFRQLASSSPSAENQFYLGYFLLKTGKPDEAKAAFEKGLAADPKNQLNNVGLAGVALTKKDLNTAKAKTDEAIAATKGKNSEVLFRAGEMYTLFEGDKGANDPARAIELLERAKTLDKKNQNVEIPMAMGDAYTLRNEGGPAVSRYEEVIDGTMAAQSNNTTKAEANAKIGQLYLRSKQYKLAQEFFEKAIAADPEFAPTYRSYADALVGSKAYKKASSTYDTYVTKSGTKDPELLLNVAKYYFLAGDHMKSLDYLSKLQGQVNDPIIDRMTGWSSLALGKNDVAVASLNKFISAAPQKVIFDDYKYLGRAYAQLGTPEGDSLSIVNLEKAAPLDTTENLYKEIADKYYGTKQYDKAVSYFEKAISAEEKPSTNDYLKLGLANYQQGFAVSKTVADTAQQRTLRREYFMKADSAFAKLSEVVEKDGKTYPLAYYYRAQSNYYANGRDASLASGAPVPMYEKFIEQALAEQQNPETGATKKEQNRKYLITSYKYLISDAIAKKDDGKAKDYANKVLELDPNDKDAKDFLEGPKSTVTPGKTPVKGTTKPAPKKGTTK</sequence>
<dbReference type="InterPro" id="IPR013105">
    <property type="entry name" value="TPR_2"/>
</dbReference>
<dbReference type="Pfam" id="PF13181">
    <property type="entry name" value="TPR_8"/>
    <property type="match status" value="2"/>
</dbReference>
<dbReference type="PANTHER" id="PTHR12558:SF13">
    <property type="entry name" value="CELL DIVISION CYCLE PROTEIN 27 HOMOLOG"/>
    <property type="match status" value="1"/>
</dbReference>
<dbReference type="PROSITE" id="PS50005">
    <property type="entry name" value="TPR"/>
    <property type="match status" value="3"/>
</dbReference>
<keyword evidence="2 3" id="KW-0802">TPR repeat</keyword>
<feature type="compositionally biased region" description="Low complexity" evidence="4">
    <location>
        <begin position="610"/>
        <end position="624"/>
    </location>
</feature>
<evidence type="ECO:0000256" key="2">
    <source>
        <dbReference type="ARBA" id="ARBA00022803"/>
    </source>
</evidence>
<keyword evidence="1" id="KW-0677">Repeat</keyword>
<evidence type="ECO:0000256" key="1">
    <source>
        <dbReference type="ARBA" id="ARBA00022737"/>
    </source>
</evidence>
<accession>I0K3U0</accession>
<feature type="region of interest" description="Disordered" evidence="4">
    <location>
        <begin position="596"/>
        <end position="632"/>
    </location>
</feature>
<evidence type="ECO:0000313" key="6">
    <source>
        <dbReference type="Proteomes" id="UP000011058"/>
    </source>
</evidence>
<feature type="repeat" description="TPR" evidence="3">
    <location>
        <begin position="414"/>
        <end position="447"/>
    </location>
</feature>
<name>I0K3U0_9BACT</name>
<evidence type="ECO:0000313" key="5">
    <source>
        <dbReference type="EMBL" id="CCG98793.1"/>
    </source>
</evidence>
<keyword evidence="6" id="KW-1185">Reference proteome</keyword>
<dbReference type="STRING" id="1166018.FAES_0782"/>
<dbReference type="PATRIC" id="fig|1166018.3.peg.2498"/>
<dbReference type="InterPro" id="IPR011990">
    <property type="entry name" value="TPR-like_helical_dom_sf"/>
</dbReference>
<dbReference type="Proteomes" id="UP000011058">
    <property type="component" value="Chromosome"/>
</dbReference>
<dbReference type="PROSITE" id="PS50293">
    <property type="entry name" value="TPR_REGION"/>
    <property type="match status" value="1"/>
</dbReference>
<dbReference type="KEGG" id="fae:FAES_0782"/>
<proteinExistence type="predicted"/>
<evidence type="ECO:0000256" key="4">
    <source>
        <dbReference type="SAM" id="MobiDB-lite"/>
    </source>
</evidence>
<feature type="compositionally biased region" description="Basic and acidic residues" evidence="4">
    <location>
        <begin position="596"/>
        <end position="605"/>
    </location>
</feature>
<dbReference type="Pfam" id="PF07719">
    <property type="entry name" value="TPR_2"/>
    <property type="match status" value="1"/>
</dbReference>
<dbReference type="PANTHER" id="PTHR12558">
    <property type="entry name" value="CELL DIVISION CYCLE 16,23,27"/>
    <property type="match status" value="1"/>
</dbReference>
<organism evidence="5 6">
    <name type="scientific">Fibrella aestuarina BUZ 2</name>
    <dbReference type="NCBI Taxonomy" id="1166018"/>
    <lineage>
        <taxon>Bacteria</taxon>
        <taxon>Pseudomonadati</taxon>
        <taxon>Bacteroidota</taxon>
        <taxon>Cytophagia</taxon>
        <taxon>Cytophagales</taxon>
        <taxon>Spirosomataceae</taxon>
        <taxon>Fibrella</taxon>
    </lineage>
</organism>
<dbReference type="InterPro" id="IPR019734">
    <property type="entry name" value="TPR_rpt"/>
</dbReference>
<gene>
    <name evidence="5" type="ORF">FAES_0782</name>
</gene>
<dbReference type="SMART" id="SM00028">
    <property type="entry name" value="TPR"/>
    <property type="match status" value="6"/>
</dbReference>
<dbReference type="eggNOG" id="COG2956">
    <property type="taxonomic scope" value="Bacteria"/>
</dbReference>
<dbReference type="AlphaFoldDB" id="I0K3U0"/>
<reference evidence="5 6" key="1">
    <citation type="journal article" date="2012" name="J. Bacteriol.">
        <title>Genome Sequence of Fibrella aestuarina BUZ 2T, a Filamentous Marine Bacterium.</title>
        <authorList>
            <person name="Filippini M."/>
            <person name="Qi W."/>
            <person name="Blom J."/>
            <person name="Goesmann A."/>
            <person name="Smits T.H."/>
            <person name="Bagheri H.C."/>
        </authorList>
    </citation>
    <scope>NUCLEOTIDE SEQUENCE [LARGE SCALE GENOMIC DNA]</scope>
    <source>
        <strain evidence="6">BUZ 2T</strain>
    </source>
</reference>
<feature type="repeat" description="TPR" evidence="3">
    <location>
        <begin position="240"/>
        <end position="273"/>
    </location>
</feature>
<protein>
    <submittedName>
        <fullName evidence="5">TPR repeat-containing protein</fullName>
    </submittedName>
</protein>
<dbReference type="Gene3D" id="1.25.40.10">
    <property type="entry name" value="Tetratricopeptide repeat domain"/>
    <property type="match status" value="2"/>
</dbReference>
<evidence type="ECO:0000256" key="3">
    <source>
        <dbReference type="PROSITE-ProRule" id="PRU00339"/>
    </source>
</evidence>
<dbReference type="EMBL" id="HE796683">
    <property type="protein sequence ID" value="CCG98793.1"/>
    <property type="molecule type" value="Genomic_DNA"/>
</dbReference>
<dbReference type="SUPFAM" id="SSF48452">
    <property type="entry name" value="TPR-like"/>
    <property type="match status" value="4"/>
</dbReference>